<dbReference type="RefSeq" id="WP_058501660.1">
    <property type="nucleotide sequence ID" value="NZ_CAAAJA010000099.1"/>
</dbReference>
<dbReference type="EMBL" id="LNYH01000065">
    <property type="protein sequence ID" value="KTD24953.1"/>
    <property type="molecule type" value="Genomic_DNA"/>
</dbReference>
<dbReference type="PATRIC" id="fig|454.4.peg.1408"/>
<dbReference type="OrthoDB" id="5634988at2"/>
<dbReference type="STRING" id="454.Lisr_1302"/>
<comment type="caution">
    <text evidence="1">The sequence shown here is derived from an EMBL/GenBank/DDBJ whole genome shotgun (WGS) entry which is preliminary data.</text>
</comment>
<dbReference type="Proteomes" id="UP000054761">
    <property type="component" value="Unassembled WGS sequence"/>
</dbReference>
<evidence type="ECO:0000313" key="1">
    <source>
        <dbReference type="EMBL" id="KTD24953.1"/>
    </source>
</evidence>
<gene>
    <name evidence="1" type="ORF">Lisr_1302</name>
</gene>
<keyword evidence="2" id="KW-1185">Reference proteome</keyword>
<name>A0A0W0VY90_9GAMM</name>
<evidence type="ECO:0000313" key="2">
    <source>
        <dbReference type="Proteomes" id="UP000054761"/>
    </source>
</evidence>
<sequence length="306" mass="35054">MINNDEMHKLLESDKTEKKTFLSSLFQFFSEIKKIEEPDFSQQLRDSYMAFEVKEGFTERFVTKAEDGDYQGVVLENDPDKLKEEVLYLYIVTLDGQIWFAPQFQKGVKLTHGGLARKALAVEDGKTPAVLAAGTVLKTQEKKENLKEQKNLFFNLASGHFEPEVIGYTSVLEVLAETLADDYSLFIQVGYAHTHYKSMDYRYCEPVILQNVMENKTLKLNLLQYIHAHDSEHPGVRVASKIFSSMNVAGKEYEEEPVPLSEKELQTLFNDHELADLIRDKLQFCPDEVQEYYKQQSSASSLSFSG</sequence>
<protein>
    <submittedName>
        <fullName evidence="1">Uncharacterized protein</fullName>
    </submittedName>
</protein>
<dbReference type="AlphaFoldDB" id="A0A0W0VY90"/>
<reference evidence="1 2" key="1">
    <citation type="submission" date="2015-11" db="EMBL/GenBank/DDBJ databases">
        <title>Genomic analysis of 38 Legionella species identifies large and diverse effector repertoires.</title>
        <authorList>
            <person name="Burstein D."/>
            <person name="Amaro F."/>
            <person name="Zusman T."/>
            <person name="Lifshitz Z."/>
            <person name="Cohen O."/>
            <person name="Gilbert J.A."/>
            <person name="Pupko T."/>
            <person name="Shuman H.A."/>
            <person name="Segal G."/>
        </authorList>
    </citation>
    <scope>NUCLEOTIDE SEQUENCE [LARGE SCALE GENOMIC DNA]</scope>
    <source>
        <strain evidence="1 2">Bercovier 4</strain>
    </source>
</reference>
<organism evidence="1 2">
    <name type="scientific">Legionella israelensis</name>
    <dbReference type="NCBI Taxonomy" id="454"/>
    <lineage>
        <taxon>Bacteria</taxon>
        <taxon>Pseudomonadati</taxon>
        <taxon>Pseudomonadota</taxon>
        <taxon>Gammaproteobacteria</taxon>
        <taxon>Legionellales</taxon>
        <taxon>Legionellaceae</taxon>
        <taxon>Legionella</taxon>
    </lineage>
</organism>
<accession>A0A0W0VY90</accession>
<proteinExistence type="predicted"/>